<accession>A0A8S9J502</accession>
<sequence>MTRFLQQRFLFSWKLRKTLVAELETKRLWTAVVWMWSLWIGLCGCGRGFVDVVGVAIVKWSDKWWSDEMDSREDPASIFNALG</sequence>
<name>A0A8S9J502_BRACR</name>
<evidence type="ECO:0000313" key="1">
    <source>
        <dbReference type="EMBL" id="KAF2576839.1"/>
    </source>
</evidence>
<proteinExistence type="predicted"/>
<gene>
    <name evidence="1" type="ORF">F2Q68_00005793</name>
</gene>
<dbReference type="AlphaFoldDB" id="A0A8S9J502"/>
<reference evidence="1" key="1">
    <citation type="submission" date="2019-12" db="EMBL/GenBank/DDBJ databases">
        <title>Genome sequencing and annotation of Brassica cretica.</title>
        <authorList>
            <person name="Studholme D.J."/>
            <person name="Sarris P.F."/>
        </authorList>
    </citation>
    <scope>NUCLEOTIDE SEQUENCE</scope>
    <source>
        <strain evidence="1">PFS-001/15</strain>
        <tissue evidence="1">Leaf</tissue>
    </source>
</reference>
<dbReference type="Proteomes" id="UP000712281">
    <property type="component" value="Unassembled WGS sequence"/>
</dbReference>
<organism evidence="1 2">
    <name type="scientific">Brassica cretica</name>
    <name type="common">Mustard</name>
    <dbReference type="NCBI Taxonomy" id="69181"/>
    <lineage>
        <taxon>Eukaryota</taxon>
        <taxon>Viridiplantae</taxon>
        <taxon>Streptophyta</taxon>
        <taxon>Embryophyta</taxon>
        <taxon>Tracheophyta</taxon>
        <taxon>Spermatophyta</taxon>
        <taxon>Magnoliopsida</taxon>
        <taxon>eudicotyledons</taxon>
        <taxon>Gunneridae</taxon>
        <taxon>Pentapetalae</taxon>
        <taxon>rosids</taxon>
        <taxon>malvids</taxon>
        <taxon>Brassicales</taxon>
        <taxon>Brassicaceae</taxon>
        <taxon>Brassiceae</taxon>
        <taxon>Brassica</taxon>
    </lineage>
</organism>
<evidence type="ECO:0000313" key="2">
    <source>
        <dbReference type="Proteomes" id="UP000712281"/>
    </source>
</evidence>
<dbReference type="EMBL" id="QGKW02001660">
    <property type="protein sequence ID" value="KAF2576839.1"/>
    <property type="molecule type" value="Genomic_DNA"/>
</dbReference>
<comment type="caution">
    <text evidence="1">The sequence shown here is derived from an EMBL/GenBank/DDBJ whole genome shotgun (WGS) entry which is preliminary data.</text>
</comment>
<protein>
    <submittedName>
        <fullName evidence="1">Uncharacterized protein</fullName>
    </submittedName>
</protein>